<gene>
    <name evidence="1" type="ORF">C2I19_06020</name>
</gene>
<accession>A0A2S5DIM7</accession>
<proteinExistence type="predicted"/>
<dbReference type="EMBL" id="PQWB01000019">
    <property type="protein sequence ID" value="POZ62936.1"/>
    <property type="molecule type" value="Genomic_DNA"/>
</dbReference>
<dbReference type="AlphaFoldDB" id="A0A2S5DIM7"/>
<reference evidence="2" key="1">
    <citation type="submission" date="2018-02" db="EMBL/GenBank/DDBJ databases">
        <authorList>
            <person name="O'Hara-Hanley K."/>
            <person name="Soby S."/>
        </authorList>
    </citation>
    <scope>NUCLEOTIDE SEQUENCE [LARGE SCALE GENOMIC DNA]</scope>
    <source>
        <strain evidence="2">MWU14-2602</strain>
    </source>
</reference>
<dbReference type="PROSITE" id="PS52050">
    <property type="entry name" value="WYL"/>
    <property type="match status" value="1"/>
</dbReference>
<evidence type="ECO:0000313" key="2">
    <source>
        <dbReference type="Proteomes" id="UP000237082"/>
    </source>
</evidence>
<protein>
    <submittedName>
        <fullName evidence="1">Uncharacterized protein</fullName>
    </submittedName>
</protein>
<dbReference type="OrthoDB" id="1493123at2"/>
<comment type="caution">
    <text evidence="1">The sequence shown here is derived from an EMBL/GenBank/DDBJ whole genome shotgun (WGS) entry which is preliminary data.</text>
</comment>
<sequence>MRDIIEQAINNRQVLEFNYSGRLRIVEPHVLGTNNGILQFLGYQIAGSSNTGVVPDWRRFDVSRITALTTTNNSFAGPRPFPSGKHSAWDHTIAIVK</sequence>
<keyword evidence="2" id="KW-1185">Reference proteome</keyword>
<dbReference type="RefSeq" id="WP_103901813.1">
    <property type="nucleotide sequence ID" value="NZ_PQWB01000019.1"/>
</dbReference>
<dbReference type="Proteomes" id="UP000237082">
    <property type="component" value="Unassembled WGS sequence"/>
</dbReference>
<organism evidence="1 2">
    <name type="scientific">Chromobacterium alticapitis</name>
    <dbReference type="NCBI Taxonomy" id="2073169"/>
    <lineage>
        <taxon>Bacteria</taxon>
        <taxon>Pseudomonadati</taxon>
        <taxon>Pseudomonadota</taxon>
        <taxon>Betaproteobacteria</taxon>
        <taxon>Neisseriales</taxon>
        <taxon>Chromobacteriaceae</taxon>
        <taxon>Chromobacterium</taxon>
    </lineage>
</organism>
<name>A0A2S5DIM7_9NEIS</name>
<evidence type="ECO:0000313" key="1">
    <source>
        <dbReference type="EMBL" id="POZ62936.1"/>
    </source>
</evidence>